<dbReference type="Gene3D" id="3.60.21.10">
    <property type="match status" value="1"/>
</dbReference>
<evidence type="ECO:0000313" key="7">
    <source>
        <dbReference type="Proteomes" id="UP000460318"/>
    </source>
</evidence>
<sequence length="289" mass="32252">MKPKHRKPASFKLLLLLAALLLAAASIYYYARHIEPNLLQLEQVDISSPSVTTDLNGLSIIQISDLHLGKFYSLDKLKKLVSRINGLHPDLVVFTGDLIDHFSQYHDASKVAPILQQIKARYGKYAVYGNHDQGGGAKQPYLRLMSDSGFDVLVNEHEEVKVGHSRLIIAGLDDYLLGSPDPKRTFKQVPQDSFVLLLVHEPDVADRLGSYQVDLQLSGHSHGGQVQLPAYGSLYTPPLARKYTEGLYTFHNGDRKPRSVYVNRGVGTTRLPFRFGSVPELTLLTLRQP</sequence>
<evidence type="ECO:0000256" key="2">
    <source>
        <dbReference type="ARBA" id="ARBA00022723"/>
    </source>
</evidence>
<feature type="domain" description="Calcineurin-like phosphoesterase" evidence="5">
    <location>
        <begin position="59"/>
        <end position="223"/>
    </location>
</feature>
<dbReference type="GO" id="GO:0009245">
    <property type="term" value="P:lipid A biosynthetic process"/>
    <property type="evidence" value="ECO:0007669"/>
    <property type="project" value="TreeGrafter"/>
</dbReference>
<keyword evidence="7" id="KW-1185">Reference proteome</keyword>
<evidence type="ECO:0000259" key="5">
    <source>
        <dbReference type="Pfam" id="PF00149"/>
    </source>
</evidence>
<protein>
    <submittedName>
        <fullName evidence="6">Metallophosphoesterase</fullName>
    </submittedName>
</protein>
<keyword evidence="2" id="KW-0479">Metal-binding</keyword>
<dbReference type="PANTHER" id="PTHR31302:SF25">
    <property type="entry name" value="PHOSPHOESTERASE"/>
    <property type="match status" value="1"/>
</dbReference>
<dbReference type="CDD" id="cd07385">
    <property type="entry name" value="MPP_YkuE_C"/>
    <property type="match status" value="1"/>
</dbReference>
<evidence type="ECO:0000313" key="6">
    <source>
        <dbReference type="EMBL" id="MWV45324.1"/>
    </source>
</evidence>
<comment type="caution">
    <text evidence="6">The sequence shown here is derived from an EMBL/GenBank/DDBJ whole genome shotgun (WGS) entry which is preliminary data.</text>
</comment>
<dbReference type="PANTHER" id="PTHR31302">
    <property type="entry name" value="TRANSMEMBRANE PROTEIN WITH METALLOPHOSPHOESTERASE DOMAIN-RELATED"/>
    <property type="match status" value="1"/>
</dbReference>
<dbReference type="GO" id="GO:0008758">
    <property type="term" value="F:UDP-2,3-diacylglucosamine hydrolase activity"/>
    <property type="evidence" value="ECO:0007669"/>
    <property type="project" value="TreeGrafter"/>
</dbReference>
<comment type="similarity">
    <text evidence="4">Belongs to the metallophosphoesterase superfamily.</text>
</comment>
<evidence type="ECO:0000256" key="1">
    <source>
        <dbReference type="ARBA" id="ARBA00001968"/>
    </source>
</evidence>
<dbReference type="GO" id="GO:0016020">
    <property type="term" value="C:membrane"/>
    <property type="evidence" value="ECO:0007669"/>
    <property type="project" value="GOC"/>
</dbReference>
<proteinExistence type="inferred from homology"/>
<dbReference type="InterPro" id="IPR004843">
    <property type="entry name" value="Calcineurin-like_PHP"/>
</dbReference>
<name>A0A7X3IJY9_9BACL</name>
<dbReference type="Pfam" id="PF00149">
    <property type="entry name" value="Metallophos"/>
    <property type="match status" value="1"/>
</dbReference>
<dbReference type="GO" id="GO:0046872">
    <property type="term" value="F:metal ion binding"/>
    <property type="evidence" value="ECO:0007669"/>
    <property type="project" value="UniProtKB-KW"/>
</dbReference>
<dbReference type="EMBL" id="WUBI01000002">
    <property type="protein sequence ID" value="MWV45324.1"/>
    <property type="molecule type" value="Genomic_DNA"/>
</dbReference>
<organism evidence="6 7">
    <name type="scientific">Paenibacillus dendrobii</name>
    <dbReference type="NCBI Taxonomy" id="2691084"/>
    <lineage>
        <taxon>Bacteria</taxon>
        <taxon>Bacillati</taxon>
        <taxon>Bacillota</taxon>
        <taxon>Bacilli</taxon>
        <taxon>Bacillales</taxon>
        <taxon>Paenibacillaceae</taxon>
        <taxon>Paenibacillus</taxon>
    </lineage>
</organism>
<dbReference type="InterPro" id="IPR029052">
    <property type="entry name" value="Metallo-depent_PP-like"/>
</dbReference>
<accession>A0A7X3IJY9</accession>
<dbReference type="Proteomes" id="UP000460318">
    <property type="component" value="Unassembled WGS sequence"/>
</dbReference>
<reference evidence="6 7" key="1">
    <citation type="submission" date="2019-12" db="EMBL/GenBank/DDBJ databases">
        <title>Paenibacillus sp. nov., an endophytic bacterium isolated from the stem of Dendrobium.</title>
        <authorList>
            <person name="Zhao R."/>
        </authorList>
    </citation>
    <scope>NUCLEOTIDE SEQUENCE [LARGE SCALE GENOMIC DNA]</scope>
    <source>
        <strain evidence="6 7">HJL G12</strain>
    </source>
</reference>
<dbReference type="FunFam" id="3.60.21.10:FF:000028">
    <property type="entry name" value="Putative metallophosphoesterase"/>
    <property type="match status" value="1"/>
</dbReference>
<dbReference type="RefSeq" id="WP_160498885.1">
    <property type="nucleotide sequence ID" value="NZ_WUBI01000002.1"/>
</dbReference>
<evidence type="ECO:0000256" key="3">
    <source>
        <dbReference type="ARBA" id="ARBA00022801"/>
    </source>
</evidence>
<comment type="cofactor">
    <cofactor evidence="1">
        <name>a divalent metal cation</name>
        <dbReference type="ChEBI" id="CHEBI:60240"/>
    </cofactor>
</comment>
<gene>
    <name evidence="6" type="ORF">GRF59_17015</name>
</gene>
<keyword evidence="3" id="KW-0378">Hydrolase</keyword>
<dbReference type="SUPFAM" id="SSF56300">
    <property type="entry name" value="Metallo-dependent phosphatases"/>
    <property type="match status" value="1"/>
</dbReference>
<dbReference type="AlphaFoldDB" id="A0A7X3IJY9"/>
<evidence type="ECO:0000256" key="4">
    <source>
        <dbReference type="ARBA" id="ARBA00061089"/>
    </source>
</evidence>
<dbReference type="InterPro" id="IPR051158">
    <property type="entry name" value="Metallophosphoesterase_sf"/>
</dbReference>